<feature type="region of interest" description="Disordered" evidence="1">
    <location>
        <begin position="480"/>
        <end position="519"/>
    </location>
</feature>
<feature type="domain" description="Zinc knuckle CX2CX4HX4C" evidence="4">
    <location>
        <begin position="211"/>
        <end position="238"/>
    </location>
</feature>
<dbReference type="InterPro" id="IPR036397">
    <property type="entry name" value="RNaseH_sf"/>
</dbReference>
<dbReference type="InterPro" id="IPR025558">
    <property type="entry name" value="DUF4283"/>
</dbReference>
<organism evidence="5 6">
    <name type="scientific">Cannabis sativa</name>
    <name type="common">Hemp</name>
    <name type="synonym">Marijuana</name>
    <dbReference type="NCBI Taxonomy" id="3483"/>
    <lineage>
        <taxon>Eukaryota</taxon>
        <taxon>Viridiplantae</taxon>
        <taxon>Streptophyta</taxon>
        <taxon>Embryophyta</taxon>
        <taxon>Tracheophyta</taxon>
        <taxon>Spermatophyta</taxon>
        <taxon>Magnoliopsida</taxon>
        <taxon>eudicotyledons</taxon>
        <taxon>Gunneridae</taxon>
        <taxon>Pentapetalae</taxon>
        <taxon>rosids</taxon>
        <taxon>fabids</taxon>
        <taxon>Rosales</taxon>
        <taxon>Cannabaceae</taxon>
        <taxon>Cannabis</taxon>
    </lineage>
</organism>
<comment type="caution">
    <text evidence="5">The sequence shown here is derived from an EMBL/GenBank/DDBJ whole genome shotgun (WGS) entry which is preliminary data.</text>
</comment>
<dbReference type="Gene3D" id="3.30.420.10">
    <property type="entry name" value="Ribonuclease H-like superfamily/Ribonuclease H"/>
    <property type="match status" value="1"/>
</dbReference>
<keyword evidence="6" id="KW-1185">Reference proteome</keyword>
<dbReference type="PANTHER" id="PTHR31286">
    <property type="entry name" value="GLYCINE-RICH CELL WALL STRUCTURAL PROTEIN 1.8-LIKE"/>
    <property type="match status" value="1"/>
</dbReference>
<dbReference type="Pfam" id="PF14111">
    <property type="entry name" value="DUF4283"/>
    <property type="match status" value="1"/>
</dbReference>
<evidence type="ECO:0000259" key="3">
    <source>
        <dbReference type="Pfam" id="PF14111"/>
    </source>
</evidence>
<feature type="region of interest" description="Disordered" evidence="1">
    <location>
        <begin position="1"/>
        <end position="28"/>
    </location>
</feature>
<sequence length="670" mass="75622">MESAGNALTTEVTNDTVPPVDGGISDEDTRMNNTLAEEADDPTTEVGVMDEVRLQFIDSIKGVLATTFGRRPIARGRLRDILSKIWTLTGKWRMKTMKLGLWGIFFDREADKKEVLRKRPWMVNGLMLNIRDWPKDGRWEEVNMSKARLWVEAHGLPTPYLTWENTSVIAKKVGEYVDFDRATRDSIARHVLLNQKLVAGFYLNIFKDRKEWVQFKYHKLPAICFNCGYLAHSYAKCNRPTKYAYPSIGKAVPLYGAWIKVGVPIKNCFDPRIPRIKLPEKTVVPGGQASSFKGDKGKKITTLLWRVVRAQEIRTLDGEVLIVVWWVRSLRRLAVPLRMIPPFRRERDKGVITSLMADIGPTRDQLVERPREEICRSRVPHQHPKPVYATWPTDKTLDEVVNELMDPCHESVSTQKIVTHDCTEFSNMGPSLSESKKRKACMTLIPVIDPRDKVVDLGLKTGSCPVTFLPPLQVNAYTLGSSGTKDGKLTRRKNPGRNSRGDSNHAEFNPTTGANQNQGNRVSIEHALKKLASRYEETTLTYCAEKEDLINVRSDVRRTSTLNYNTSIIFLVDASWKEGNAGLAVILFDPGAHSWTWSAKSCKADSAVEAEVLPIFWALQLSKDKGHESVTVLSDAQVVANALQARRCPPVWEVRKSKKLGYELTIPSNA</sequence>
<proteinExistence type="predicted"/>
<reference evidence="5 6" key="1">
    <citation type="journal article" date="2020" name="bioRxiv">
        <title>Sequence and annotation of 42 cannabis genomes reveals extensive copy number variation in cannabinoid synthesis and pathogen resistance genes.</title>
        <authorList>
            <person name="Mckernan K.J."/>
            <person name="Helbert Y."/>
            <person name="Kane L.T."/>
            <person name="Ebling H."/>
            <person name="Zhang L."/>
            <person name="Liu B."/>
            <person name="Eaton Z."/>
            <person name="Mclaughlin S."/>
            <person name="Kingan S."/>
            <person name="Baybayan P."/>
            <person name="Concepcion G."/>
            <person name="Jordan M."/>
            <person name="Riva A."/>
            <person name="Barbazuk W."/>
            <person name="Harkins T."/>
        </authorList>
    </citation>
    <scope>NUCLEOTIDE SEQUENCE [LARGE SCALE GENOMIC DNA]</scope>
    <source>
        <strain evidence="6">cv. Jamaican Lion 4</strain>
        <tissue evidence="5">Leaf</tissue>
    </source>
</reference>
<dbReference type="InterPro" id="IPR040256">
    <property type="entry name" value="At4g02000-like"/>
</dbReference>
<feature type="domain" description="RNase H type-1" evidence="2">
    <location>
        <begin position="572"/>
        <end position="646"/>
    </location>
</feature>
<dbReference type="GO" id="GO:0003676">
    <property type="term" value="F:nucleic acid binding"/>
    <property type="evidence" value="ECO:0007669"/>
    <property type="project" value="InterPro"/>
</dbReference>
<dbReference type="CDD" id="cd06222">
    <property type="entry name" value="RNase_H_like"/>
    <property type="match status" value="1"/>
</dbReference>
<dbReference type="Pfam" id="PF14392">
    <property type="entry name" value="zf-CCHC_4"/>
    <property type="match status" value="1"/>
</dbReference>
<dbReference type="Pfam" id="PF13456">
    <property type="entry name" value="RVT_3"/>
    <property type="match status" value="1"/>
</dbReference>
<evidence type="ECO:0000313" key="5">
    <source>
        <dbReference type="EMBL" id="KAF4398432.1"/>
    </source>
</evidence>
<dbReference type="AlphaFoldDB" id="A0A7J6HT16"/>
<dbReference type="InterPro" id="IPR044730">
    <property type="entry name" value="RNase_H-like_dom_plant"/>
</dbReference>
<gene>
    <name evidence="5" type="ORF">G4B88_025411</name>
</gene>
<feature type="compositionally biased region" description="Polar residues" evidence="1">
    <location>
        <begin position="509"/>
        <end position="519"/>
    </location>
</feature>
<evidence type="ECO:0000313" key="6">
    <source>
        <dbReference type="Proteomes" id="UP000583929"/>
    </source>
</evidence>
<dbReference type="Proteomes" id="UP000583929">
    <property type="component" value="Unassembled WGS sequence"/>
</dbReference>
<evidence type="ECO:0000259" key="4">
    <source>
        <dbReference type="Pfam" id="PF14392"/>
    </source>
</evidence>
<name>A0A7J6HT16_CANSA</name>
<dbReference type="PANTHER" id="PTHR31286:SF180">
    <property type="entry name" value="OS10G0362600 PROTEIN"/>
    <property type="match status" value="1"/>
</dbReference>
<dbReference type="InterPro" id="IPR002156">
    <property type="entry name" value="RNaseH_domain"/>
</dbReference>
<evidence type="ECO:0008006" key="7">
    <source>
        <dbReference type="Google" id="ProtNLM"/>
    </source>
</evidence>
<protein>
    <recommendedName>
        <fullName evidence="7">DUF4283 domain-containing protein</fullName>
    </recommendedName>
</protein>
<dbReference type="InterPro" id="IPR025836">
    <property type="entry name" value="Zn_knuckle_CX2CX4HX4C"/>
</dbReference>
<evidence type="ECO:0000256" key="1">
    <source>
        <dbReference type="SAM" id="MobiDB-lite"/>
    </source>
</evidence>
<feature type="compositionally biased region" description="Polar residues" evidence="1">
    <location>
        <begin position="1"/>
        <end position="16"/>
    </location>
</feature>
<dbReference type="GO" id="GO:0004523">
    <property type="term" value="F:RNA-DNA hybrid ribonuclease activity"/>
    <property type="evidence" value="ECO:0007669"/>
    <property type="project" value="InterPro"/>
</dbReference>
<accession>A0A7J6HT16</accession>
<evidence type="ECO:0000259" key="2">
    <source>
        <dbReference type="Pfam" id="PF13456"/>
    </source>
</evidence>
<dbReference type="EMBL" id="JAATIQ010000026">
    <property type="protein sequence ID" value="KAF4398432.1"/>
    <property type="molecule type" value="Genomic_DNA"/>
</dbReference>
<feature type="domain" description="DUF4283" evidence="3">
    <location>
        <begin position="72"/>
        <end position="135"/>
    </location>
</feature>